<dbReference type="AlphaFoldDB" id="A0AAW1LBI2"/>
<feature type="transmembrane region" description="Helical" evidence="1">
    <location>
        <begin position="156"/>
        <end position="175"/>
    </location>
</feature>
<evidence type="ECO:0000256" key="1">
    <source>
        <dbReference type="SAM" id="Phobius"/>
    </source>
</evidence>
<reference evidence="2 3" key="1">
    <citation type="journal article" date="2024" name="BMC Genomics">
        <title>De novo assembly and annotation of Popillia japonica's genome with initial clues to its potential as an invasive pest.</title>
        <authorList>
            <person name="Cucini C."/>
            <person name="Boschi S."/>
            <person name="Funari R."/>
            <person name="Cardaioli E."/>
            <person name="Iannotti N."/>
            <person name="Marturano G."/>
            <person name="Paoli F."/>
            <person name="Bruttini M."/>
            <person name="Carapelli A."/>
            <person name="Frati F."/>
            <person name="Nardi F."/>
        </authorList>
    </citation>
    <scope>NUCLEOTIDE SEQUENCE [LARGE SCALE GENOMIC DNA]</scope>
    <source>
        <strain evidence="2">DMR45628</strain>
    </source>
</reference>
<organism evidence="2 3">
    <name type="scientific">Popillia japonica</name>
    <name type="common">Japanese beetle</name>
    <dbReference type="NCBI Taxonomy" id="7064"/>
    <lineage>
        <taxon>Eukaryota</taxon>
        <taxon>Metazoa</taxon>
        <taxon>Ecdysozoa</taxon>
        <taxon>Arthropoda</taxon>
        <taxon>Hexapoda</taxon>
        <taxon>Insecta</taxon>
        <taxon>Pterygota</taxon>
        <taxon>Neoptera</taxon>
        <taxon>Endopterygota</taxon>
        <taxon>Coleoptera</taxon>
        <taxon>Polyphaga</taxon>
        <taxon>Scarabaeiformia</taxon>
        <taxon>Scarabaeidae</taxon>
        <taxon>Rutelinae</taxon>
        <taxon>Popillia</taxon>
    </lineage>
</organism>
<keyword evidence="1" id="KW-1133">Transmembrane helix</keyword>
<dbReference type="Proteomes" id="UP001458880">
    <property type="component" value="Unassembled WGS sequence"/>
</dbReference>
<sequence>MLVVNPQKKALAHTEDEFHDFQEQTQEKGVINLAKMVGQMVENQKRDPILDNLLGKLTLENCTLSTTPHHTLLAVFNPLKSGYNQACYSFLKSNEDCRITKLNFGKLLHDAWGKTGPVQNAASGFKATAVIPDDAVTKQPDGELSQRINKKMEMKLLSCGSVLQLVVSIVFLRRFL</sequence>
<protein>
    <submittedName>
        <fullName evidence="2">Uncharacterized protein</fullName>
    </submittedName>
</protein>
<dbReference type="EMBL" id="JASPKY010000131">
    <property type="protein sequence ID" value="KAK9731496.1"/>
    <property type="molecule type" value="Genomic_DNA"/>
</dbReference>
<accession>A0AAW1LBI2</accession>
<gene>
    <name evidence="2" type="ORF">QE152_g13562</name>
</gene>
<name>A0AAW1LBI2_POPJA</name>
<proteinExistence type="predicted"/>
<comment type="caution">
    <text evidence="2">The sequence shown here is derived from an EMBL/GenBank/DDBJ whole genome shotgun (WGS) entry which is preliminary data.</text>
</comment>
<evidence type="ECO:0000313" key="3">
    <source>
        <dbReference type="Proteomes" id="UP001458880"/>
    </source>
</evidence>
<evidence type="ECO:0000313" key="2">
    <source>
        <dbReference type="EMBL" id="KAK9731496.1"/>
    </source>
</evidence>
<keyword evidence="1" id="KW-0812">Transmembrane</keyword>
<keyword evidence="1" id="KW-0472">Membrane</keyword>
<keyword evidence="3" id="KW-1185">Reference proteome</keyword>